<dbReference type="Pfam" id="PF07729">
    <property type="entry name" value="FCD"/>
    <property type="match status" value="1"/>
</dbReference>
<evidence type="ECO:0000256" key="2">
    <source>
        <dbReference type="ARBA" id="ARBA00023125"/>
    </source>
</evidence>
<gene>
    <name evidence="6" type="ORF">O7A05_10080</name>
</gene>
<dbReference type="EMBL" id="JAPYKO010000005">
    <property type="protein sequence ID" value="MEI9402504.1"/>
    <property type="molecule type" value="Genomic_DNA"/>
</dbReference>
<evidence type="ECO:0000256" key="3">
    <source>
        <dbReference type="ARBA" id="ARBA00023163"/>
    </source>
</evidence>
<accession>A0ABU8KCF0</accession>
<dbReference type="Gene3D" id="1.10.10.10">
    <property type="entry name" value="Winged helix-like DNA-binding domain superfamily/Winged helix DNA-binding domain"/>
    <property type="match status" value="1"/>
</dbReference>
<dbReference type="InterPro" id="IPR008920">
    <property type="entry name" value="TF_FadR/GntR_C"/>
</dbReference>
<dbReference type="Proteomes" id="UP001366503">
    <property type="component" value="Unassembled WGS sequence"/>
</dbReference>
<protein>
    <submittedName>
        <fullName evidence="6">GntR family transcriptional regulator</fullName>
    </submittedName>
</protein>
<evidence type="ECO:0000313" key="7">
    <source>
        <dbReference type="Proteomes" id="UP001366503"/>
    </source>
</evidence>
<evidence type="ECO:0000259" key="5">
    <source>
        <dbReference type="PROSITE" id="PS50949"/>
    </source>
</evidence>
<dbReference type="CDD" id="cd07377">
    <property type="entry name" value="WHTH_GntR"/>
    <property type="match status" value="1"/>
</dbReference>
<dbReference type="InterPro" id="IPR000524">
    <property type="entry name" value="Tscrpt_reg_HTH_GntR"/>
</dbReference>
<feature type="region of interest" description="Disordered" evidence="4">
    <location>
        <begin position="1"/>
        <end position="41"/>
    </location>
</feature>
<dbReference type="InterPro" id="IPR036388">
    <property type="entry name" value="WH-like_DNA-bd_sf"/>
</dbReference>
<dbReference type="Gene3D" id="1.20.120.530">
    <property type="entry name" value="GntR ligand-binding domain-like"/>
    <property type="match status" value="1"/>
</dbReference>
<organism evidence="6 7">
    <name type="scientific">Mesorhizobium argentiipisi</name>
    <dbReference type="NCBI Taxonomy" id="3015175"/>
    <lineage>
        <taxon>Bacteria</taxon>
        <taxon>Pseudomonadati</taxon>
        <taxon>Pseudomonadota</taxon>
        <taxon>Alphaproteobacteria</taxon>
        <taxon>Hyphomicrobiales</taxon>
        <taxon>Phyllobacteriaceae</taxon>
        <taxon>Mesorhizobium</taxon>
    </lineage>
</organism>
<keyword evidence="1" id="KW-0805">Transcription regulation</keyword>
<dbReference type="SUPFAM" id="SSF48008">
    <property type="entry name" value="GntR ligand-binding domain-like"/>
    <property type="match status" value="1"/>
</dbReference>
<dbReference type="PANTHER" id="PTHR43537">
    <property type="entry name" value="TRANSCRIPTIONAL REGULATOR, GNTR FAMILY"/>
    <property type="match status" value="1"/>
</dbReference>
<keyword evidence="2" id="KW-0238">DNA-binding</keyword>
<proteinExistence type="predicted"/>
<dbReference type="InterPro" id="IPR011711">
    <property type="entry name" value="GntR_C"/>
</dbReference>
<evidence type="ECO:0000313" key="6">
    <source>
        <dbReference type="EMBL" id="MEI9402504.1"/>
    </source>
</evidence>
<dbReference type="Pfam" id="PF00392">
    <property type="entry name" value="GntR"/>
    <property type="match status" value="1"/>
</dbReference>
<dbReference type="SMART" id="SM00345">
    <property type="entry name" value="HTH_GNTR"/>
    <property type="match status" value="1"/>
</dbReference>
<dbReference type="RefSeq" id="WP_337092869.1">
    <property type="nucleotide sequence ID" value="NZ_JAPYKO010000005.1"/>
</dbReference>
<keyword evidence="7" id="KW-1185">Reference proteome</keyword>
<dbReference type="InterPro" id="IPR036390">
    <property type="entry name" value="WH_DNA-bd_sf"/>
</dbReference>
<name>A0ABU8KCF0_9HYPH</name>
<evidence type="ECO:0000256" key="1">
    <source>
        <dbReference type="ARBA" id="ARBA00023015"/>
    </source>
</evidence>
<keyword evidence="3" id="KW-0804">Transcription</keyword>
<comment type="caution">
    <text evidence="6">The sequence shown here is derived from an EMBL/GenBank/DDBJ whole genome shotgun (WGS) entry which is preliminary data.</text>
</comment>
<dbReference type="PROSITE" id="PS50949">
    <property type="entry name" value="HTH_GNTR"/>
    <property type="match status" value="1"/>
</dbReference>
<feature type="domain" description="HTH gntR-type" evidence="5">
    <location>
        <begin position="38"/>
        <end position="106"/>
    </location>
</feature>
<evidence type="ECO:0000256" key="4">
    <source>
        <dbReference type="SAM" id="MobiDB-lite"/>
    </source>
</evidence>
<sequence length="287" mass="31952">MARAGRQIATGSENGKRPSAAKRGLAGGGGTITDPKPASQTDEAVNRIRSLIIDMSLEPGSRIDEALLIKDFKLGRTPAREAINRLLAEGLVYIVPNRGGTFVRKLDFPEISQVIVAYQAAESICAQLCRFEDPTLVEDLKSIQDRYMKEVRKHAYLAITQINEEFHLRIHSSIGNALLFEFAKSVHRHVRRLLILIYRMEEAEGSVLDRQFDINLNEHTDIISAIGRHDRAALAAIMPVHARQVQKRMLRLLEASAVEPMHLMLDMEMPFSPGSALLAALQAARSK</sequence>
<reference evidence="6 7" key="1">
    <citation type="submission" date="2022-12" db="EMBL/GenBank/DDBJ databases">
        <authorList>
            <person name="Muema E."/>
        </authorList>
    </citation>
    <scope>NUCLEOTIDE SEQUENCE [LARGE SCALE GENOMIC DNA]</scope>
    <source>
        <strain evidence="7">1330</strain>
    </source>
</reference>
<dbReference type="PANTHER" id="PTHR43537:SF50">
    <property type="entry name" value="TRANSCRIPTIONAL REGULATORY PROTEIN"/>
    <property type="match status" value="1"/>
</dbReference>
<dbReference type="SUPFAM" id="SSF46785">
    <property type="entry name" value="Winged helix' DNA-binding domain"/>
    <property type="match status" value="1"/>
</dbReference>